<name>A0A1N6HDP1_9MICO</name>
<evidence type="ECO:0000256" key="2">
    <source>
        <dbReference type="SAM" id="SignalP"/>
    </source>
</evidence>
<evidence type="ECO:0008006" key="5">
    <source>
        <dbReference type="Google" id="ProtNLM"/>
    </source>
</evidence>
<dbReference type="RefSeq" id="WP_074261233.1">
    <property type="nucleotide sequence ID" value="NZ_FSRJ01000004.1"/>
</dbReference>
<keyword evidence="2" id="KW-0732">Signal</keyword>
<gene>
    <name evidence="3" type="ORF">SAMN05443544_3099</name>
</gene>
<dbReference type="Proteomes" id="UP000184699">
    <property type="component" value="Unassembled WGS sequence"/>
</dbReference>
<sequence length="240" mass="24712">MNHYTALRGVIATAASFGLAVTLLTGCSAAPEPPSPSIVASEAPSPAPTRAVEPLDAVTTLVVRPQALELRAADGSVVQSLDYLSDAAAAVETLTTVFGAPPTVEEDAGSSSELPSTVRRWAGVELSEPKYPDAASDASPGPWYPNFRVAFTAAASGDVELTTDSGHVVGEPWADFAASPDAAKNGLCAERYGEVVVLPRTPSDGTVEDARTSGEFQASDDETVIASVEGPRVMHRDGCA</sequence>
<feature type="chain" id="PRO_5038752342" description="Lipoprotein" evidence="2">
    <location>
        <begin position="21"/>
        <end position="240"/>
    </location>
</feature>
<evidence type="ECO:0000313" key="3">
    <source>
        <dbReference type="EMBL" id="SIO17912.1"/>
    </source>
</evidence>
<feature type="region of interest" description="Disordered" evidence="1">
    <location>
        <begin position="32"/>
        <end position="51"/>
    </location>
</feature>
<dbReference type="STRING" id="232089.SAMN05443544_3099"/>
<evidence type="ECO:0000256" key="1">
    <source>
        <dbReference type="SAM" id="MobiDB-lite"/>
    </source>
</evidence>
<dbReference type="EMBL" id="FSRJ01000004">
    <property type="protein sequence ID" value="SIO17912.1"/>
    <property type="molecule type" value="Genomic_DNA"/>
</dbReference>
<proteinExistence type="predicted"/>
<dbReference type="OrthoDB" id="5006159at2"/>
<dbReference type="AlphaFoldDB" id="A0A1N6HDP1"/>
<accession>A0A1N6HDP1</accession>
<feature type="signal peptide" evidence="2">
    <location>
        <begin position="1"/>
        <end position="20"/>
    </location>
</feature>
<keyword evidence="4" id="KW-1185">Reference proteome</keyword>
<organism evidence="3 4">
    <name type="scientific">Agromyces cerinus subsp. cerinus</name>
    <dbReference type="NCBI Taxonomy" id="232089"/>
    <lineage>
        <taxon>Bacteria</taxon>
        <taxon>Bacillati</taxon>
        <taxon>Actinomycetota</taxon>
        <taxon>Actinomycetes</taxon>
        <taxon>Micrococcales</taxon>
        <taxon>Microbacteriaceae</taxon>
        <taxon>Agromyces</taxon>
    </lineage>
</organism>
<reference evidence="4" key="1">
    <citation type="submission" date="2016-11" db="EMBL/GenBank/DDBJ databases">
        <authorList>
            <person name="Varghese N."/>
            <person name="Submissions S."/>
        </authorList>
    </citation>
    <scope>NUCLEOTIDE SEQUENCE [LARGE SCALE GENOMIC DNA]</scope>
    <source>
        <strain evidence="4">DSM 8595</strain>
    </source>
</reference>
<protein>
    <recommendedName>
        <fullName evidence="5">Lipoprotein</fullName>
    </recommendedName>
</protein>
<evidence type="ECO:0000313" key="4">
    <source>
        <dbReference type="Proteomes" id="UP000184699"/>
    </source>
</evidence>